<dbReference type="InterPro" id="IPR050250">
    <property type="entry name" value="Macrolide_Exporter_MacB"/>
</dbReference>
<sequence length="399" mass="43780">MIEDFINALQNFKINKMRTLLSLLGIVIGVTAVVIVTTLGNSLDATVKKIFSRFTMDIMYLEHWQVGEKKLPFNEEFRNGLKNNISGIKNIFYFSYLNGSTLSRGNISASDNQIIACEYGAIEANGYEIDYGKYFTPSDFINGSHKIILGKKVAEHLFPEGNAVGKQLTVYTQKAQFALTVAGVLKHKEVWAYSPDRVAYIPFAFVTTKIHPRPHIARVDVQLYDENEAEIVSRQMQEYADKKADTRNALWVSSAKAQMQENNKVFGVIGVVLTSIAGISLLVGGIGIMNIMIVTVTERKHEIGIRKALGATNADIRNQFLIESATITFTGGLLGVILGICISALVGAFAFPKDWDFVFAFNLGGTVAAFAVSVSTGIFFGLNPALRAAKLDPVEALSE</sequence>
<evidence type="ECO:0000313" key="11">
    <source>
        <dbReference type="Proteomes" id="UP000016649"/>
    </source>
</evidence>
<feature type="transmembrane region" description="Helical" evidence="7">
    <location>
        <begin position="327"/>
        <end position="351"/>
    </location>
</feature>
<dbReference type="PANTHER" id="PTHR30572:SF4">
    <property type="entry name" value="ABC TRANSPORTER PERMEASE YTRF"/>
    <property type="match status" value="1"/>
</dbReference>
<name>A0ABN0NZ64_TRELE</name>
<gene>
    <name evidence="10" type="ORF">HMPREF9193_01236</name>
</gene>
<dbReference type="InterPro" id="IPR025857">
    <property type="entry name" value="MacB_PCD"/>
</dbReference>
<evidence type="ECO:0000256" key="7">
    <source>
        <dbReference type="SAM" id="Phobius"/>
    </source>
</evidence>
<dbReference type="PANTHER" id="PTHR30572">
    <property type="entry name" value="MEMBRANE COMPONENT OF TRANSPORTER-RELATED"/>
    <property type="match status" value="1"/>
</dbReference>
<keyword evidence="2" id="KW-1003">Cell membrane</keyword>
<dbReference type="Pfam" id="PF12704">
    <property type="entry name" value="MacB_PCD"/>
    <property type="match status" value="1"/>
</dbReference>
<evidence type="ECO:0000259" key="9">
    <source>
        <dbReference type="Pfam" id="PF12704"/>
    </source>
</evidence>
<keyword evidence="11" id="KW-1185">Reference proteome</keyword>
<feature type="transmembrane region" description="Helical" evidence="7">
    <location>
        <begin position="357"/>
        <end position="382"/>
    </location>
</feature>
<evidence type="ECO:0000256" key="5">
    <source>
        <dbReference type="ARBA" id="ARBA00023136"/>
    </source>
</evidence>
<keyword evidence="4 7" id="KW-1133">Transmembrane helix</keyword>
<dbReference type="InterPro" id="IPR003838">
    <property type="entry name" value="ABC3_permease_C"/>
</dbReference>
<feature type="domain" description="ABC3 transporter permease C-terminal" evidence="8">
    <location>
        <begin position="275"/>
        <end position="393"/>
    </location>
</feature>
<keyword evidence="3 7" id="KW-0812">Transmembrane</keyword>
<reference evidence="10 11" key="1">
    <citation type="submission" date="2013-08" db="EMBL/GenBank/DDBJ databases">
        <authorList>
            <person name="Weinstock G."/>
            <person name="Sodergren E."/>
            <person name="Wylie T."/>
            <person name="Fulton L."/>
            <person name="Fulton R."/>
            <person name="Fronick C."/>
            <person name="O'Laughlin M."/>
            <person name="Godfrey J."/>
            <person name="Miner T."/>
            <person name="Herter B."/>
            <person name="Appelbaum E."/>
            <person name="Cordes M."/>
            <person name="Lek S."/>
            <person name="Wollam A."/>
            <person name="Pepin K.H."/>
            <person name="Palsikar V.B."/>
            <person name="Mitreva M."/>
            <person name="Wilson R.K."/>
        </authorList>
    </citation>
    <scope>NUCLEOTIDE SEQUENCE [LARGE SCALE GENOMIC DNA]</scope>
    <source>
        <strain evidence="10 11">ATCC 700332</strain>
    </source>
</reference>
<evidence type="ECO:0000256" key="3">
    <source>
        <dbReference type="ARBA" id="ARBA00022692"/>
    </source>
</evidence>
<comment type="caution">
    <text evidence="10">The sequence shown here is derived from an EMBL/GenBank/DDBJ whole genome shotgun (WGS) entry which is preliminary data.</text>
</comment>
<feature type="transmembrane region" description="Helical" evidence="7">
    <location>
        <begin position="20"/>
        <end position="40"/>
    </location>
</feature>
<comment type="subcellular location">
    <subcellularLocation>
        <location evidence="1">Cell membrane</location>
        <topology evidence="1">Multi-pass membrane protein</topology>
    </subcellularLocation>
</comment>
<dbReference type="EMBL" id="AWVH01000030">
    <property type="protein sequence ID" value="ERJ93235.1"/>
    <property type="molecule type" value="Genomic_DNA"/>
</dbReference>
<dbReference type="RefSeq" id="WP_021687446.1">
    <property type="nucleotide sequence ID" value="NZ_KI260566.1"/>
</dbReference>
<protein>
    <submittedName>
        <fullName evidence="10">Efflux ABC transporter, permease protein</fullName>
    </submittedName>
</protein>
<comment type="similarity">
    <text evidence="6">Belongs to the ABC-4 integral membrane protein family.</text>
</comment>
<accession>A0ABN0NZ64</accession>
<feature type="transmembrane region" description="Helical" evidence="7">
    <location>
        <begin position="265"/>
        <end position="297"/>
    </location>
</feature>
<evidence type="ECO:0000256" key="2">
    <source>
        <dbReference type="ARBA" id="ARBA00022475"/>
    </source>
</evidence>
<evidence type="ECO:0000256" key="4">
    <source>
        <dbReference type="ARBA" id="ARBA00022989"/>
    </source>
</evidence>
<evidence type="ECO:0000256" key="1">
    <source>
        <dbReference type="ARBA" id="ARBA00004651"/>
    </source>
</evidence>
<keyword evidence="5 7" id="KW-0472">Membrane</keyword>
<feature type="domain" description="MacB-like periplasmic core" evidence="9">
    <location>
        <begin position="19"/>
        <end position="238"/>
    </location>
</feature>
<organism evidence="10 11">
    <name type="scientific">Treponema lecithinolyticum ATCC 700332</name>
    <dbReference type="NCBI Taxonomy" id="1321815"/>
    <lineage>
        <taxon>Bacteria</taxon>
        <taxon>Pseudomonadati</taxon>
        <taxon>Spirochaetota</taxon>
        <taxon>Spirochaetia</taxon>
        <taxon>Spirochaetales</taxon>
        <taxon>Treponemataceae</taxon>
        <taxon>Treponema</taxon>
    </lineage>
</organism>
<dbReference type="Proteomes" id="UP000016649">
    <property type="component" value="Unassembled WGS sequence"/>
</dbReference>
<dbReference type="Pfam" id="PF02687">
    <property type="entry name" value="FtsX"/>
    <property type="match status" value="1"/>
</dbReference>
<evidence type="ECO:0000259" key="8">
    <source>
        <dbReference type="Pfam" id="PF02687"/>
    </source>
</evidence>
<proteinExistence type="inferred from homology"/>
<evidence type="ECO:0000256" key="6">
    <source>
        <dbReference type="ARBA" id="ARBA00038076"/>
    </source>
</evidence>
<evidence type="ECO:0000313" key="10">
    <source>
        <dbReference type="EMBL" id="ERJ93235.1"/>
    </source>
</evidence>